<evidence type="ECO:0000256" key="11">
    <source>
        <dbReference type="ARBA" id="ARBA00022729"/>
    </source>
</evidence>
<comment type="similarity">
    <text evidence="5">Belongs to the nucleobindin family.</text>
</comment>
<evidence type="ECO:0000313" key="21">
    <source>
        <dbReference type="Proteomes" id="UP001295444"/>
    </source>
</evidence>
<keyword evidence="6" id="KW-0963">Cytoplasm</keyword>
<dbReference type="GO" id="GO:0005509">
    <property type="term" value="F:calcium ion binding"/>
    <property type="evidence" value="ECO:0007669"/>
    <property type="project" value="InterPro"/>
</dbReference>
<dbReference type="PROSITE" id="PS00018">
    <property type="entry name" value="EF_HAND_1"/>
    <property type="match status" value="2"/>
</dbReference>
<evidence type="ECO:0000256" key="17">
    <source>
        <dbReference type="SAM" id="Coils"/>
    </source>
</evidence>
<dbReference type="GO" id="GO:0016020">
    <property type="term" value="C:membrane"/>
    <property type="evidence" value="ECO:0007669"/>
    <property type="project" value="UniProtKB-SubCell"/>
</dbReference>
<evidence type="ECO:0000256" key="13">
    <source>
        <dbReference type="ARBA" id="ARBA00022837"/>
    </source>
</evidence>
<dbReference type="InterPro" id="IPR018247">
    <property type="entry name" value="EF_Hand_1_Ca_BS"/>
</dbReference>
<evidence type="ECO:0000256" key="7">
    <source>
        <dbReference type="ARBA" id="ARBA00022525"/>
    </source>
</evidence>
<evidence type="ECO:0000256" key="8">
    <source>
        <dbReference type="ARBA" id="ARBA00022553"/>
    </source>
</evidence>
<evidence type="ECO:0000256" key="9">
    <source>
        <dbReference type="ARBA" id="ARBA00022658"/>
    </source>
</evidence>
<feature type="domain" description="EF-hand" evidence="19">
    <location>
        <begin position="304"/>
        <end position="339"/>
    </location>
</feature>
<feature type="region of interest" description="Disordered" evidence="18">
    <location>
        <begin position="458"/>
        <end position="517"/>
    </location>
</feature>
<evidence type="ECO:0000256" key="16">
    <source>
        <dbReference type="ARBA" id="ARBA00023136"/>
    </source>
</evidence>
<keyword evidence="9" id="KW-0344">Guanine-nucleotide releasing factor</keyword>
<dbReference type="PANTHER" id="PTHR19237">
    <property type="entry name" value="NUCLEOBINDIN"/>
    <property type="match status" value="1"/>
</dbReference>
<name>A0AAD1WTD7_PELCU</name>
<evidence type="ECO:0000256" key="1">
    <source>
        <dbReference type="ARBA" id="ARBA00004170"/>
    </source>
</evidence>
<dbReference type="FunFam" id="1.10.238.10:FF:000045">
    <property type="entry name" value="Nucleobindin 2"/>
    <property type="match status" value="1"/>
</dbReference>
<dbReference type="GO" id="GO:0005085">
    <property type="term" value="F:guanyl-nucleotide exchange factor activity"/>
    <property type="evidence" value="ECO:0007669"/>
    <property type="project" value="UniProtKB-KW"/>
</dbReference>
<keyword evidence="14" id="KW-0333">Golgi apparatus</keyword>
<evidence type="ECO:0000256" key="12">
    <source>
        <dbReference type="ARBA" id="ARBA00022737"/>
    </source>
</evidence>
<dbReference type="GO" id="GO:0003677">
    <property type="term" value="F:DNA binding"/>
    <property type="evidence" value="ECO:0007669"/>
    <property type="project" value="UniProtKB-KW"/>
</dbReference>
<reference evidence="20" key="1">
    <citation type="submission" date="2022-03" db="EMBL/GenBank/DDBJ databases">
        <authorList>
            <person name="Alioto T."/>
            <person name="Alioto T."/>
            <person name="Gomez Garrido J."/>
        </authorList>
    </citation>
    <scope>NUCLEOTIDE SEQUENCE</scope>
</reference>
<evidence type="ECO:0000256" key="5">
    <source>
        <dbReference type="ARBA" id="ARBA00008063"/>
    </source>
</evidence>
<evidence type="ECO:0000256" key="10">
    <source>
        <dbReference type="ARBA" id="ARBA00022723"/>
    </source>
</evidence>
<keyword evidence="17" id="KW-0175">Coiled coil</keyword>
<keyword evidence="8" id="KW-0597">Phosphoprotein</keyword>
<evidence type="ECO:0000259" key="19">
    <source>
        <dbReference type="PROSITE" id="PS50222"/>
    </source>
</evidence>
<dbReference type="SUPFAM" id="SSF47473">
    <property type="entry name" value="EF-hand"/>
    <property type="match status" value="1"/>
</dbReference>
<keyword evidence="10" id="KW-0479">Metal-binding</keyword>
<organism evidence="20 21">
    <name type="scientific">Pelobates cultripes</name>
    <name type="common">Western spadefoot toad</name>
    <dbReference type="NCBI Taxonomy" id="61616"/>
    <lineage>
        <taxon>Eukaryota</taxon>
        <taxon>Metazoa</taxon>
        <taxon>Chordata</taxon>
        <taxon>Craniata</taxon>
        <taxon>Vertebrata</taxon>
        <taxon>Euteleostomi</taxon>
        <taxon>Amphibia</taxon>
        <taxon>Batrachia</taxon>
        <taxon>Anura</taxon>
        <taxon>Pelobatoidea</taxon>
        <taxon>Pelobatidae</taxon>
        <taxon>Pelobates</taxon>
    </lineage>
</organism>
<keyword evidence="13" id="KW-0106">Calcium</keyword>
<dbReference type="GO" id="GO:0005793">
    <property type="term" value="C:endoplasmic reticulum-Golgi intermediate compartment"/>
    <property type="evidence" value="ECO:0007669"/>
    <property type="project" value="TreeGrafter"/>
</dbReference>
<accession>A0AAD1WTD7</accession>
<dbReference type="PROSITE" id="PS50222">
    <property type="entry name" value="EF_HAND_2"/>
    <property type="match status" value="1"/>
</dbReference>
<keyword evidence="7" id="KW-0964">Secreted</keyword>
<dbReference type="GO" id="GO:0005794">
    <property type="term" value="C:Golgi apparatus"/>
    <property type="evidence" value="ECO:0007669"/>
    <property type="project" value="UniProtKB-SubCell"/>
</dbReference>
<dbReference type="InterPro" id="IPR002048">
    <property type="entry name" value="EF_hand_dom"/>
</dbReference>
<dbReference type="Proteomes" id="UP001295444">
    <property type="component" value="Chromosome 12"/>
</dbReference>
<evidence type="ECO:0000256" key="6">
    <source>
        <dbReference type="ARBA" id="ARBA00022490"/>
    </source>
</evidence>
<dbReference type="GO" id="GO:0070062">
    <property type="term" value="C:extracellular exosome"/>
    <property type="evidence" value="ECO:0007669"/>
    <property type="project" value="TreeGrafter"/>
</dbReference>
<comment type="subcellular location">
    <subcellularLocation>
        <location evidence="2">Cytoplasm</location>
    </subcellularLocation>
    <subcellularLocation>
        <location evidence="3">Golgi apparatus</location>
    </subcellularLocation>
    <subcellularLocation>
        <location evidence="1">Membrane</location>
        <topology evidence="1">Peripheral membrane protein</topology>
    </subcellularLocation>
    <subcellularLocation>
        <location evidence="4">Secreted</location>
    </subcellularLocation>
</comment>
<sequence>MLFWFWVRLRKTARPVVSHTHFIPGATPTSSLDLSAKDRVPGQPPDTERGSGTPAMTSLCGTSFRVQRRKVIFLNACILLISTLITVQSVPIDKSKVAEENPTSGQPAQSSDTGLYYDRYLREVVEVLETDPHFREKIQSADIEDIKSGKISKELDLVSHNIRTKLDELKRQEVARLRVLIKAKMDASEKTGIDHRMLLKQFDHLNHYNPHSFEPKDLDLLIKAATKDLENYDKERHDEFKRYEMMKEHERREYLKSLDEEKRKIEEAKYEEMRKKHKEHPKMNHPGSKDQLKEVWEETDGLDPTDFNPKTFFKLHDTNSDGFLDEQELEALFTKELEKVYDPKNEEDDMVEMEEERLRMREHVMNEIDIDKDRLINLAEFMRATEKREFLEPDGWETVDQQQLYTEDELQEFEKQIAEQERELQKRAENLYRQREDLQKQHDLIQAQKQELHQVVQQMEQKKMQQSIPPSVPDASLNFQPAGEQGAHLVSQQIGNAQPLSPGHLPEAGVSQSHQGS</sequence>
<protein>
    <submittedName>
        <fullName evidence="20">Nucleobindin-2</fullName>
    </submittedName>
</protein>
<keyword evidence="21" id="KW-1185">Reference proteome</keyword>
<dbReference type="InterPro" id="IPR040250">
    <property type="entry name" value="Nucleobindin"/>
</dbReference>
<dbReference type="EMBL" id="OW240923">
    <property type="protein sequence ID" value="CAH2325439.1"/>
    <property type="molecule type" value="Genomic_DNA"/>
</dbReference>
<dbReference type="AlphaFoldDB" id="A0AAD1WTD7"/>
<evidence type="ECO:0000256" key="3">
    <source>
        <dbReference type="ARBA" id="ARBA00004555"/>
    </source>
</evidence>
<evidence type="ECO:0000313" key="20">
    <source>
        <dbReference type="EMBL" id="CAH2325439.1"/>
    </source>
</evidence>
<evidence type="ECO:0000256" key="18">
    <source>
        <dbReference type="SAM" id="MobiDB-lite"/>
    </source>
</evidence>
<feature type="region of interest" description="Disordered" evidence="18">
    <location>
        <begin position="29"/>
        <end position="58"/>
    </location>
</feature>
<dbReference type="Pfam" id="PF13499">
    <property type="entry name" value="EF-hand_7"/>
    <property type="match status" value="1"/>
</dbReference>
<feature type="coiled-coil region" evidence="17">
    <location>
        <begin position="251"/>
        <end position="278"/>
    </location>
</feature>
<evidence type="ECO:0000256" key="4">
    <source>
        <dbReference type="ARBA" id="ARBA00004613"/>
    </source>
</evidence>
<dbReference type="InterPro" id="IPR057576">
    <property type="entry name" value="NUCB1_N"/>
</dbReference>
<gene>
    <name evidence="20" type="ORF">PECUL_23A013652</name>
</gene>
<keyword evidence="16" id="KW-0472">Membrane</keyword>
<keyword evidence="15" id="KW-0238">DNA-binding</keyword>
<keyword evidence="11" id="KW-0732">Signal</keyword>
<keyword evidence="12" id="KW-0677">Repeat</keyword>
<dbReference type="PANTHER" id="PTHR19237:SF22">
    <property type="entry name" value="NUCLEOBINDIN-2"/>
    <property type="match status" value="1"/>
</dbReference>
<dbReference type="InterPro" id="IPR011992">
    <property type="entry name" value="EF-hand-dom_pair"/>
</dbReference>
<evidence type="ECO:0000256" key="15">
    <source>
        <dbReference type="ARBA" id="ARBA00023125"/>
    </source>
</evidence>
<dbReference type="Gene3D" id="1.10.238.10">
    <property type="entry name" value="EF-hand"/>
    <property type="match status" value="1"/>
</dbReference>
<proteinExistence type="inferred from homology"/>
<dbReference type="Pfam" id="PF25434">
    <property type="entry name" value="NUCB1_N"/>
    <property type="match status" value="1"/>
</dbReference>
<feature type="compositionally biased region" description="Polar residues" evidence="18">
    <location>
        <begin position="490"/>
        <end position="499"/>
    </location>
</feature>
<evidence type="ECO:0000256" key="14">
    <source>
        <dbReference type="ARBA" id="ARBA00023034"/>
    </source>
</evidence>
<evidence type="ECO:0000256" key="2">
    <source>
        <dbReference type="ARBA" id="ARBA00004496"/>
    </source>
</evidence>